<dbReference type="PROSITE" id="PS51194">
    <property type="entry name" value="HELICASE_CTER"/>
    <property type="match status" value="1"/>
</dbReference>
<dbReference type="InterPro" id="IPR019786">
    <property type="entry name" value="Zinc_finger_PHD-type_CS"/>
</dbReference>
<evidence type="ECO:0000256" key="2">
    <source>
        <dbReference type="ARBA" id="ARBA00022771"/>
    </source>
</evidence>
<evidence type="ECO:0000313" key="10">
    <source>
        <dbReference type="EMBL" id="KNC24755.1"/>
    </source>
</evidence>
<keyword evidence="11" id="KW-1185">Reference proteome</keyword>
<dbReference type="PROSITE" id="PS00518">
    <property type="entry name" value="ZF_RING_1"/>
    <property type="match status" value="1"/>
</dbReference>
<dbReference type="OMA" id="KAVFFCA"/>
<dbReference type="InterPro" id="IPR014001">
    <property type="entry name" value="Helicase_ATP-bd"/>
</dbReference>
<name>A0A0L0BXM8_LUCCU</name>
<keyword evidence="2 5" id="KW-0863">Zinc-finger</keyword>
<evidence type="ECO:0000256" key="1">
    <source>
        <dbReference type="ARBA" id="ARBA00022723"/>
    </source>
</evidence>
<dbReference type="PROSITE" id="PS51192">
    <property type="entry name" value="HELICASE_ATP_BIND_1"/>
    <property type="match status" value="1"/>
</dbReference>
<dbReference type="Pfam" id="PF00271">
    <property type="entry name" value="Helicase_C"/>
    <property type="match status" value="1"/>
</dbReference>
<comment type="caution">
    <text evidence="10">The sequence shown here is derived from an EMBL/GenBank/DDBJ whole genome shotgun (WGS) entry which is preliminary data.</text>
</comment>
<dbReference type="InterPro" id="IPR019787">
    <property type="entry name" value="Znf_PHD-finger"/>
</dbReference>
<feature type="domain" description="Helicase ATP-binding" evidence="8">
    <location>
        <begin position="212"/>
        <end position="480"/>
    </location>
</feature>
<dbReference type="InterPro" id="IPR052583">
    <property type="entry name" value="ATP-helicase/E3_Ub-Ligase"/>
</dbReference>
<dbReference type="SUPFAM" id="SSF57903">
    <property type="entry name" value="FYVE/PHD zinc finger"/>
    <property type="match status" value="1"/>
</dbReference>
<dbReference type="Proteomes" id="UP000037069">
    <property type="component" value="Unassembled WGS sequence"/>
</dbReference>
<dbReference type="GO" id="GO:0061630">
    <property type="term" value="F:ubiquitin protein ligase activity"/>
    <property type="evidence" value="ECO:0007669"/>
    <property type="project" value="TreeGrafter"/>
</dbReference>
<dbReference type="EMBL" id="JRES01001179">
    <property type="protein sequence ID" value="KNC24755.1"/>
    <property type="molecule type" value="Genomic_DNA"/>
</dbReference>
<dbReference type="SUPFAM" id="SSF52540">
    <property type="entry name" value="P-loop containing nucleoside triphosphate hydrolases"/>
    <property type="match status" value="2"/>
</dbReference>
<feature type="domain" description="Helicase C-terminal" evidence="9">
    <location>
        <begin position="1156"/>
        <end position="1308"/>
    </location>
</feature>
<dbReference type="Pfam" id="PF00628">
    <property type="entry name" value="PHD"/>
    <property type="match status" value="1"/>
</dbReference>
<evidence type="ECO:0000256" key="4">
    <source>
        <dbReference type="ARBA" id="ARBA00022833"/>
    </source>
</evidence>
<dbReference type="GO" id="GO:0016787">
    <property type="term" value="F:hydrolase activity"/>
    <property type="evidence" value="ECO:0007669"/>
    <property type="project" value="UniProtKB-KW"/>
</dbReference>
<dbReference type="Gene3D" id="1.25.40.10">
    <property type="entry name" value="Tetratricopeptide repeat domain"/>
    <property type="match status" value="1"/>
</dbReference>
<dbReference type="GO" id="GO:0005737">
    <property type="term" value="C:cytoplasm"/>
    <property type="evidence" value="ECO:0007669"/>
    <property type="project" value="UniProtKB-ARBA"/>
</dbReference>
<dbReference type="GO" id="GO:0005634">
    <property type="term" value="C:nucleus"/>
    <property type="evidence" value="ECO:0007669"/>
    <property type="project" value="TreeGrafter"/>
</dbReference>
<dbReference type="InterPro" id="IPR001650">
    <property type="entry name" value="Helicase_C-like"/>
</dbReference>
<dbReference type="GO" id="GO:0005524">
    <property type="term" value="F:ATP binding"/>
    <property type="evidence" value="ECO:0007669"/>
    <property type="project" value="InterPro"/>
</dbReference>
<dbReference type="SUPFAM" id="SSF48452">
    <property type="entry name" value="TPR-like"/>
    <property type="match status" value="1"/>
</dbReference>
<dbReference type="CDD" id="cd18793">
    <property type="entry name" value="SF2_C_SNF"/>
    <property type="match status" value="1"/>
</dbReference>
<keyword evidence="3" id="KW-0378">Hydrolase</keyword>
<accession>A0A0L0BXM8</accession>
<dbReference type="InterPro" id="IPR048686">
    <property type="entry name" value="SHPRH_helical_1st"/>
</dbReference>
<dbReference type="InterPro" id="IPR049730">
    <property type="entry name" value="SNF2/RAD54-like_C"/>
</dbReference>
<dbReference type="InterPro" id="IPR001965">
    <property type="entry name" value="Znf_PHD"/>
</dbReference>
<protein>
    <recommendedName>
        <fullName evidence="12">E3 ubiquitin-protein ligase SHPRH</fullName>
    </recommendedName>
</protein>
<dbReference type="Pfam" id="PF00176">
    <property type="entry name" value="SNF2-rel_dom"/>
    <property type="match status" value="1"/>
</dbReference>
<dbReference type="STRING" id="7375.A0A0L0BXM8"/>
<evidence type="ECO:0000259" key="7">
    <source>
        <dbReference type="PROSITE" id="PS50089"/>
    </source>
</evidence>
<dbReference type="InterPro" id="IPR011011">
    <property type="entry name" value="Znf_FYVE_PHD"/>
</dbReference>
<dbReference type="InterPro" id="IPR011990">
    <property type="entry name" value="TPR-like_helical_dom_sf"/>
</dbReference>
<keyword evidence="6" id="KW-0802">TPR repeat</keyword>
<evidence type="ECO:0000256" key="5">
    <source>
        <dbReference type="PROSITE-ProRule" id="PRU00175"/>
    </source>
</evidence>
<dbReference type="InterPro" id="IPR027417">
    <property type="entry name" value="P-loop_NTPase"/>
</dbReference>
<dbReference type="CDD" id="cd18070">
    <property type="entry name" value="DEXQc_SHPRH"/>
    <property type="match status" value="1"/>
</dbReference>
<evidence type="ECO:0000256" key="6">
    <source>
        <dbReference type="PROSITE-ProRule" id="PRU00339"/>
    </source>
</evidence>
<dbReference type="PANTHER" id="PTHR45865:SF1">
    <property type="entry name" value="E3 UBIQUITIN-PROTEIN LIGASE SHPRH"/>
    <property type="match status" value="1"/>
</dbReference>
<dbReference type="OrthoDB" id="423559at2759"/>
<evidence type="ECO:0000313" key="11">
    <source>
        <dbReference type="Proteomes" id="UP000037069"/>
    </source>
</evidence>
<dbReference type="GO" id="GO:0006974">
    <property type="term" value="P:DNA damage response"/>
    <property type="evidence" value="ECO:0007669"/>
    <property type="project" value="TreeGrafter"/>
</dbReference>
<feature type="domain" description="RING-type" evidence="7">
    <location>
        <begin position="1054"/>
        <end position="1097"/>
    </location>
</feature>
<evidence type="ECO:0000259" key="8">
    <source>
        <dbReference type="PROSITE" id="PS51192"/>
    </source>
</evidence>
<dbReference type="PROSITE" id="PS50005">
    <property type="entry name" value="TPR"/>
    <property type="match status" value="1"/>
</dbReference>
<dbReference type="Gene3D" id="3.30.40.10">
    <property type="entry name" value="Zinc/RING finger domain, C3HC4 (zinc finger)"/>
    <property type="match status" value="2"/>
</dbReference>
<keyword evidence="1" id="KW-0479">Metal-binding</keyword>
<dbReference type="Gene3D" id="3.40.50.300">
    <property type="entry name" value="P-loop containing nucleotide triphosphate hydrolases"/>
    <property type="match status" value="1"/>
</dbReference>
<dbReference type="InterPro" id="IPR013083">
    <property type="entry name" value="Znf_RING/FYVE/PHD"/>
</dbReference>
<dbReference type="SMART" id="SM00249">
    <property type="entry name" value="PHD"/>
    <property type="match status" value="1"/>
</dbReference>
<dbReference type="InterPro" id="IPR017907">
    <property type="entry name" value="Znf_RING_CS"/>
</dbReference>
<reference evidence="10 11" key="1">
    <citation type="journal article" date="2015" name="Nat. Commun.">
        <title>Lucilia cuprina genome unlocks parasitic fly biology to underpin future interventions.</title>
        <authorList>
            <person name="Anstead C.A."/>
            <person name="Korhonen P.K."/>
            <person name="Young N.D."/>
            <person name="Hall R.S."/>
            <person name="Jex A.R."/>
            <person name="Murali S.C."/>
            <person name="Hughes D.S."/>
            <person name="Lee S.F."/>
            <person name="Perry T."/>
            <person name="Stroehlein A.J."/>
            <person name="Ansell B.R."/>
            <person name="Breugelmans B."/>
            <person name="Hofmann A."/>
            <person name="Qu J."/>
            <person name="Dugan S."/>
            <person name="Lee S.L."/>
            <person name="Chao H."/>
            <person name="Dinh H."/>
            <person name="Han Y."/>
            <person name="Doddapaneni H.V."/>
            <person name="Worley K.C."/>
            <person name="Muzny D.M."/>
            <person name="Ioannidis P."/>
            <person name="Waterhouse R.M."/>
            <person name="Zdobnov E.M."/>
            <person name="James P.J."/>
            <person name="Bagnall N.H."/>
            <person name="Kotze A.C."/>
            <person name="Gibbs R.A."/>
            <person name="Richards S."/>
            <person name="Batterham P."/>
            <person name="Gasser R.B."/>
        </authorList>
    </citation>
    <scope>NUCLEOTIDE SEQUENCE [LARGE SCALE GENOMIC DNA]</scope>
    <source>
        <strain evidence="10 11">LS</strain>
        <tissue evidence="10">Full body</tissue>
    </source>
</reference>
<organism evidence="10 11">
    <name type="scientific">Lucilia cuprina</name>
    <name type="common">Green bottle fly</name>
    <name type="synonym">Australian sheep blowfly</name>
    <dbReference type="NCBI Taxonomy" id="7375"/>
    <lineage>
        <taxon>Eukaryota</taxon>
        <taxon>Metazoa</taxon>
        <taxon>Ecdysozoa</taxon>
        <taxon>Arthropoda</taxon>
        <taxon>Hexapoda</taxon>
        <taxon>Insecta</taxon>
        <taxon>Pterygota</taxon>
        <taxon>Neoptera</taxon>
        <taxon>Endopterygota</taxon>
        <taxon>Diptera</taxon>
        <taxon>Brachycera</taxon>
        <taxon>Muscomorpha</taxon>
        <taxon>Oestroidea</taxon>
        <taxon>Calliphoridae</taxon>
        <taxon>Luciliinae</taxon>
        <taxon>Lucilia</taxon>
    </lineage>
</organism>
<evidence type="ECO:0000259" key="9">
    <source>
        <dbReference type="PROSITE" id="PS51194"/>
    </source>
</evidence>
<dbReference type="SMART" id="SM00487">
    <property type="entry name" value="DEXDc"/>
    <property type="match status" value="1"/>
</dbReference>
<evidence type="ECO:0008006" key="12">
    <source>
        <dbReference type="Google" id="ProtNLM"/>
    </source>
</evidence>
<dbReference type="InterPro" id="IPR019734">
    <property type="entry name" value="TPR_rpt"/>
</dbReference>
<dbReference type="InterPro" id="IPR001841">
    <property type="entry name" value="Znf_RING"/>
</dbReference>
<dbReference type="Pfam" id="PF21325">
    <property type="entry name" value="SHPRH_helical-1st"/>
    <property type="match status" value="1"/>
</dbReference>
<dbReference type="PROSITE" id="PS01359">
    <property type="entry name" value="ZF_PHD_1"/>
    <property type="match status" value="1"/>
</dbReference>
<sequence length="1319" mass="153803">MGDQIILTKIAKLANTQEISCDNKNVTFECKGKKWLLLDGYKDVAKNIFQLIQKCGQHRPKDFGFASTYDGYFVVVYRNIIRHKKDDFFDRLTEELFDTVYPYLKKPASSSSVMENKVLKTYVTTRLFEALQLKHKEVMREDLTNATQRSLSLPSRFLPTLCEYQKKSILWLLKRELDQESFPDFFEKLTAKDQETTVYKHLYSRYILAEPPDDLVLPPGGILADEMGLGKTVEMLALILLNSCLEINLCPAMEMFFSNTMAKRKCLDFKLFCICNSNSKLNTIQCQKCQLWQHQDCVNFFASDMDNEEVNTPYLCPSCWQLTVKEYGLLKTKATFIVSPNTIKMQWASEIKRHIQPTLKVFIYEGVLSGKWISPRQLGDYDIVLTDYNILRGDVYFTQDNVSERSTRNKPRSMRANTPILMLDWWRVLLDEAQMVESKTSKVASLVRMIPAIHRWAVTGTPIQNSLNDLQPLLQFIGFEAASEPYVWQQIVNEFVHQHEQQLENSNAIAPTCPAMIDILQKCMWRTCKTQIASELNIPPQEEIVHRIQFDNLEKLFYNEQHEECRNKFLENVHKYSKRMTTISPQVMNIILQPFLKIRQTCSIPVVVATSNVNRNHNFNSQQQKQFLQPQELHDYLKSTNEISCKSELRAMASSHNGLAALYFLQKKYDEAIKNYKAVLKLANDYSDMNIAVDSLLQIHALHNLMQIKIIQSNISKINLDKYEKQYNQLEWKYLSAYASTLTTVKSGYEAALDKLSTDISENFIITMADGLETLSSSDESILLQKIHEECLPKFGQTNVKLVEIQSSRSLLYVIQLWFNKLRDIWKTLQTEIEDLKYFSENVRARNQVSPAIWRNIMQLVNSVYDCHLSEIREVQKSKKDLEKQKKTPKKKILCKLCCIRNSMNAFECLLFDKVIDKESNDTEGLENPSFEMYLCKLTFHFVKNKHRILTNIMEKCWLYLENMQLFCKRLIKFWIEMEYTIKAYDELNMCKMRITLTDDPEDKSIFKIMENEIEGRLLEQQNELMNAQHQFTIKLARLRYIKHLEGNDDPGPCPICRLTEDDRYAVLECGHHICFPCLKSIRLYVKGSHFKCSICRNLQQNQKIYYVSRSKSKSIDSETIIKGNYSSKITYIVRLILKLQREQIEAFQQKQNDSNIEDEAKEINVKILIFSQWEPIIQAIALALNENNIKYRAQCTPKTIEEFKNPNLGITCLLMPFVRGSKGLNLVEATHVFLVEPILNPGEELQAIGRVHRFGQHRQTTVHRFIVQESIEEKIYNFIINSSSTSSDATGLQRKWEFDNITLKDFENLFTLENRECD</sequence>
<gene>
    <name evidence="10" type="ORF">FF38_04850</name>
</gene>
<dbReference type="GO" id="GO:0008270">
    <property type="term" value="F:zinc ion binding"/>
    <property type="evidence" value="ECO:0007669"/>
    <property type="project" value="UniProtKB-KW"/>
</dbReference>
<proteinExistence type="predicted"/>
<dbReference type="Gene3D" id="3.40.50.10810">
    <property type="entry name" value="Tandem AAA-ATPase domain"/>
    <property type="match status" value="2"/>
</dbReference>
<dbReference type="InterPro" id="IPR000330">
    <property type="entry name" value="SNF2_N"/>
</dbReference>
<evidence type="ECO:0000256" key="3">
    <source>
        <dbReference type="ARBA" id="ARBA00022801"/>
    </source>
</evidence>
<dbReference type="PANTHER" id="PTHR45865">
    <property type="entry name" value="E3 UBIQUITIN-PROTEIN LIGASE SHPRH FAMILY MEMBER"/>
    <property type="match status" value="1"/>
</dbReference>
<dbReference type="PROSITE" id="PS50089">
    <property type="entry name" value="ZF_RING_2"/>
    <property type="match status" value="1"/>
</dbReference>
<dbReference type="SUPFAM" id="SSF57850">
    <property type="entry name" value="RING/U-box"/>
    <property type="match status" value="1"/>
</dbReference>
<keyword evidence="4" id="KW-0862">Zinc</keyword>
<feature type="repeat" description="TPR" evidence="6">
    <location>
        <begin position="653"/>
        <end position="686"/>
    </location>
</feature>
<dbReference type="SMART" id="SM00028">
    <property type="entry name" value="TPR"/>
    <property type="match status" value="1"/>
</dbReference>
<dbReference type="SMART" id="SM00184">
    <property type="entry name" value="RING"/>
    <property type="match status" value="1"/>
</dbReference>
<dbReference type="InterPro" id="IPR038718">
    <property type="entry name" value="SNF2-like_sf"/>
</dbReference>
<dbReference type="GO" id="GO:0000209">
    <property type="term" value="P:protein polyubiquitination"/>
    <property type="evidence" value="ECO:0007669"/>
    <property type="project" value="TreeGrafter"/>
</dbReference>